<reference evidence="2" key="1">
    <citation type="submission" date="2014-09" db="EMBL/GenBank/DDBJ databases">
        <authorList>
            <person name="Magalhaes I.L.F."/>
            <person name="Oliveira U."/>
            <person name="Santos F.R."/>
            <person name="Vidigal T.H.D.A."/>
            <person name="Brescovit A.D."/>
            <person name="Santos A.J."/>
        </authorList>
    </citation>
    <scope>NUCLEOTIDE SEQUENCE</scope>
    <source>
        <tissue evidence="2">Shoot tissue taken approximately 20 cm above the soil surface</tissue>
    </source>
</reference>
<evidence type="ECO:0000256" key="1">
    <source>
        <dbReference type="SAM" id="MobiDB-lite"/>
    </source>
</evidence>
<reference evidence="2" key="2">
    <citation type="journal article" date="2015" name="Data Brief">
        <title>Shoot transcriptome of the giant reed, Arundo donax.</title>
        <authorList>
            <person name="Barrero R.A."/>
            <person name="Guerrero F.D."/>
            <person name="Moolhuijzen P."/>
            <person name="Goolsby J.A."/>
            <person name="Tidwell J."/>
            <person name="Bellgard S.E."/>
            <person name="Bellgard M.I."/>
        </authorList>
    </citation>
    <scope>NUCLEOTIDE SEQUENCE</scope>
    <source>
        <tissue evidence="2">Shoot tissue taken approximately 20 cm above the soil surface</tissue>
    </source>
</reference>
<organism evidence="2">
    <name type="scientific">Arundo donax</name>
    <name type="common">Giant reed</name>
    <name type="synonym">Donax arundinaceus</name>
    <dbReference type="NCBI Taxonomy" id="35708"/>
    <lineage>
        <taxon>Eukaryota</taxon>
        <taxon>Viridiplantae</taxon>
        <taxon>Streptophyta</taxon>
        <taxon>Embryophyta</taxon>
        <taxon>Tracheophyta</taxon>
        <taxon>Spermatophyta</taxon>
        <taxon>Magnoliopsida</taxon>
        <taxon>Liliopsida</taxon>
        <taxon>Poales</taxon>
        <taxon>Poaceae</taxon>
        <taxon>PACMAD clade</taxon>
        <taxon>Arundinoideae</taxon>
        <taxon>Arundineae</taxon>
        <taxon>Arundo</taxon>
    </lineage>
</organism>
<protein>
    <submittedName>
        <fullName evidence="2">Uncharacterized protein</fullName>
    </submittedName>
</protein>
<name>A0A0A9EUA9_ARUDO</name>
<evidence type="ECO:0000313" key="2">
    <source>
        <dbReference type="EMBL" id="JAE01481.1"/>
    </source>
</evidence>
<feature type="region of interest" description="Disordered" evidence="1">
    <location>
        <begin position="1"/>
        <end position="77"/>
    </location>
</feature>
<accession>A0A0A9EUA9</accession>
<proteinExistence type="predicted"/>
<sequence length="77" mass="8788">MERHHPRPRNPAVPCRYSSSRPINWASPGHKASFPHLPLLSPSFPAAKSSSPRPKSPQRPRLLQRRQEHRPCRSPPS</sequence>
<dbReference type="AlphaFoldDB" id="A0A0A9EUA9"/>
<dbReference type="EMBL" id="GBRH01196415">
    <property type="protein sequence ID" value="JAE01481.1"/>
    <property type="molecule type" value="Transcribed_RNA"/>
</dbReference>
<feature type="compositionally biased region" description="Low complexity" evidence="1">
    <location>
        <begin position="34"/>
        <end position="53"/>
    </location>
</feature>